<name>A0A6J4EF64_9PSED</name>
<evidence type="ECO:0000313" key="2">
    <source>
        <dbReference type="EMBL" id="GJN52548.1"/>
    </source>
</evidence>
<dbReference type="EMBL" id="AP023189">
    <property type="protein sequence ID" value="BCG27936.1"/>
    <property type="molecule type" value="Genomic_DNA"/>
</dbReference>
<dbReference type="Proteomes" id="UP001054892">
    <property type="component" value="Unassembled WGS sequence"/>
</dbReference>
<proteinExistence type="predicted"/>
<protein>
    <submittedName>
        <fullName evidence="1">TIGR04255 family protein</fullName>
    </submittedName>
</protein>
<accession>A0A6J4EF64</accession>
<dbReference type="InterPro" id="IPR026349">
    <property type="entry name" value="CHP04255"/>
</dbReference>
<dbReference type="KEGG" id="ptw:TUM18999_61270"/>
<keyword evidence="4" id="KW-1185">Reference proteome</keyword>
<reference evidence="1 3" key="1">
    <citation type="submission" date="2020-05" db="EMBL/GenBank/DDBJ databases">
        <title>Characterization of novel class B3 metallo-beta-lactamase from novel Pseudomonas species.</title>
        <authorList>
            <person name="Yamada K."/>
            <person name="Aoki K."/>
            <person name="Ishii Y."/>
        </authorList>
    </citation>
    <scope>NUCLEOTIDE SEQUENCE [LARGE SCALE GENOMIC DNA]</scope>
    <source>
        <strain evidence="1 3">TUM18999</strain>
        <strain evidence="2 4">TUM20286</strain>
    </source>
</reference>
<organism evidence="1 3">
    <name type="scientific">Pseudomonas tohonis</name>
    <dbReference type="NCBI Taxonomy" id="2725477"/>
    <lineage>
        <taxon>Bacteria</taxon>
        <taxon>Pseudomonadati</taxon>
        <taxon>Pseudomonadota</taxon>
        <taxon>Gammaproteobacteria</taxon>
        <taxon>Pseudomonadales</taxon>
        <taxon>Pseudomonadaceae</taxon>
        <taxon>Pseudomonas</taxon>
    </lineage>
</organism>
<sequence length="269" mass="29694">MGEQLKNAPVFFTIGQVVHNPLLSLSTYLPHIQERMRKLGFPDFKRLNQMRFVVSGLPGMDGGHEGQPPFQQMEVYHFASMDGSRTFILEQTALSLFSTTYENYEEFFGQLKVGLEVLTEAVGGLSYSERLGLRYLDAVVPGSGEALSLYLEPALLGLSEKMTDSIFGHTFTESALLVEGVGQIIARAIVQAGKLALPPDLVGPSMMKLQPRFEGIEGVHAVLDIDGSRIERRVFDLGDIQSGMGALHEHIKRCFHASVTEHALNTWNA</sequence>
<gene>
    <name evidence="1" type="ORF">TUM18999_61270</name>
    <name evidence="2" type="ORF">TUM20286_23000</name>
</gene>
<dbReference type="Proteomes" id="UP000509383">
    <property type="component" value="Chromosome"/>
</dbReference>
<evidence type="ECO:0000313" key="1">
    <source>
        <dbReference type="EMBL" id="BCG27936.1"/>
    </source>
</evidence>
<dbReference type="EMBL" id="BQKM01000004">
    <property type="protein sequence ID" value="GJN52548.1"/>
    <property type="molecule type" value="Genomic_DNA"/>
</dbReference>
<dbReference type="RefSeq" id="WP_173174590.1">
    <property type="nucleotide sequence ID" value="NZ_AP023189.1"/>
</dbReference>
<evidence type="ECO:0000313" key="4">
    <source>
        <dbReference type="Proteomes" id="UP001054892"/>
    </source>
</evidence>
<dbReference type="AlphaFoldDB" id="A0A6J4EF64"/>
<dbReference type="NCBIfam" id="TIGR04255">
    <property type="entry name" value="sporadTIGR04255"/>
    <property type="match status" value="1"/>
</dbReference>
<evidence type="ECO:0000313" key="3">
    <source>
        <dbReference type="Proteomes" id="UP000509383"/>
    </source>
</evidence>